<feature type="region of interest" description="Disordered" evidence="7">
    <location>
        <begin position="255"/>
        <end position="506"/>
    </location>
</feature>
<feature type="domain" description="C2H2-type" evidence="8">
    <location>
        <begin position="42"/>
        <end position="70"/>
    </location>
</feature>
<dbReference type="PANTHER" id="PTHR23215">
    <property type="entry name" value="ZINC FINGER PROTEIN 207"/>
    <property type="match status" value="1"/>
</dbReference>
<evidence type="ECO:0000256" key="4">
    <source>
        <dbReference type="ARBA" id="ARBA00022833"/>
    </source>
</evidence>
<feature type="compositionally biased region" description="Low complexity" evidence="7">
    <location>
        <begin position="269"/>
        <end position="282"/>
    </location>
</feature>
<dbReference type="EMBL" id="JAPDRK010000004">
    <property type="protein sequence ID" value="KAJ9612952.1"/>
    <property type="molecule type" value="Genomic_DNA"/>
</dbReference>
<feature type="compositionally biased region" description="Polar residues" evidence="7">
    <location>
        <begin position="390"/>
        <end position="408"/>
    </location>
</feature>
<dbReference type="InterPro" id="IPR003656">
    <property type="entry name" value="Znf_BED"/>
</dbReference>
<reference evidence="10" key="1">
    <citation type="submission" date="2022-10" db="EMBL/GenBank/DDBJ databases">
        <title>Culturing micro-colonial fungi from biological soil crusts in the Mojave desert and describing Neophaeococcomyces mojavensis, and introducing the new genera and species Taxawa tesnikishii.</title>
        <authorList>
            <person name="Kurbessoian T."/>
            <person name="Stajich J.E."/>
        </authorList>
    </citation>
    <scope>NUCLEOTIDE SEQUENCE</scope>
    <source>
        <strain evidence="10">TK_41</strain>
    </source>
</reference>
<sequence length="527" mass="55746">MTKKRRHVAQVDEVLARPWCYYCERDFDDLKILINHQKAKHFKCERCGRRLNTAGGLSVHMSQVHKENLTAVDNALPNRAGLDIEIFGMEGIPDDIAQQHNQRVLTNFHQAQAERQAASGNNAQNGQGPNAPKKPKVEQISDIKARLAAHKAAKLAAEQGEGTSSGGNTPKTPAAPQVAQSRPNAVSRLKSLLGYTYSSRPQAVNSGYSGYQQSYAAPPTNGSYSQPPSFAQPPAAAPAPYQALPAYPPAASPPTVGAYGLPPTPQPVQPGYGQPPYGQQSYAPPPAAPFQQQASPVGYPPQPSFSPPQYQPQFPGQSFPGQPAGLPRPPFAGSPAPGFPPQPPPLAQRSHSPATNGNFPAPVRTGSVSLPSAPGLPQRPAFGAPPVNAFQFQQMHQGQIPAPQSHNAVPQYAPGQAPPNPASQLPQNPAPAQPEAASSLDDLIANASKQADVDNAAAAAANKIAVPPVPAPAAEPAEEKVGAKKDKEKEKTKATRLVYSDNETSPEEKMAMLARYAFTPAQKTMVV</sequence>
<dbReference type="PROSITE" id="PS50157">
    <property type="entry name" value="ZINC_FINGER_C2H2_2"/>
    <property type="match status" value="1"/>
</dbReference>
<dbReference type="FunFam" id="3.30.160.60:FF:000354">
    <property type="entry name" value="C2H2 finger domain-containing protein"/>
    <property type="match status" value="1"/>
</dbReference>
<keyword evidence="2" id="KW-0479">Metal-binding</keyword>
<dbReference type="Proteomes" id="UP001172673">
    <property type="component" value="Unassembled WGS sequence"/>
</dbReference>
<organism evidence="10 11">
    <name type="scientific">Cladophialophora chaetospira</name>
    <dbReference type="NCBI Taxonomy" id="386627"/>
    <lineage>
        <taxon>Eukaryota</taxon>
        <taxon>Fungi</taxon>
        <taxon>Dikarya</taxon>
        <taxon>Ascomycota</taxon>
        <taxon>Pezizomycotina</taxon>
        <taxon>Eurotiomycetes</taxon>
        <taxon>Chaetothyriomycetidae</taxon>
        <taxon>Chaetothyriales</taxon>
        <taxon>Herpotrichiellaceae</taxon>
        <taxon>Cladophialophora</taxon>
    </lineage>
</organism>
<dbReference type="PROSITE" id="PS50808">
    <property type="entry name" value="ZF_BED"/>
    <property type="match status" value="1"/>
</dbReference>
<feature type="region of interest" description="Disordered" evidence="7">
    <location>
        <begin position="113"/>
        <end position="139"/>
    </location>
</feature>
<evidence type="ECO:0000256" key="7">
    <source>
        <dbReference type="SAM" id="MobiDB-lite"/>
    </source>
</evidence>
<feature type="compositionally biased region" description="Basic and acidic residues" evidence="7">
    <location>
        <begin position="477"/>
        <end position="493"/>
    </location>
</feature>
<dbReference type="InterPro" id="IPR013087">
    <property type="entry name" value="Znf_C2H2_type"/>
</dbReference>
<dbReference type="PRINTS" id="PR01217">
    <property type="entry name" value="PRICHEXTENSN"/>
</dbReference>
<keyword evidence="3 6" id="KW-0863">Zinc-finger</keyword>
<evidence type="ECO:0000256" key="5">
    <source>
        <dbReference type="ARBA" id="ARBA00023242"/>
    </source>
</evidence>
<dbReference type="AlphaFoldDB" id="A0AA39CLS7"/>
<dbReference type="SUPFAM" id="SSF57667">
    <property type="entry name" value="beta-beta-alpha zinc fingers"/>
    <property type="match status" value="1"/>
</dbReference>
<feature type="compositionally biased region" description="Pro residues" evidence="7">
    <location>
        <begin position="326"/>
        <end position="346"/>
    </location>
</feature>
<dbReference type="SMART" id="SM00355">
    <property type="entry name" value="ZnF_C2H2"/>
    <property type="match status" value="2"/>
</dbReference>
<dbReference type="GO" id="GO:0008270">
    <property type="term" value="F:zinc ion binding"/>
    <property type="evidence" value="ECO:0007669"/>
    <property type="project" value="UniProtKB-KW"/>
</dbReference>
<evidence type="ECO:0000259" key="8">
    <source>
        <dbReference type="PROSITE" id="PS50157"/>
    </source>
</evidence>
<keyword evidence="5" id="KW-0539">Nucleus</keyword>
<dbReference type="Gene3D" id="3.30.160.60">
    <property type="entry name" value="Classic Zinc Finger"/>
    <property type="match status" value="1"/>
</dbReference>
<comment type="subcellular location">
    <subcellularLocation>
        <location evidence="1">Nucleus</location>
    </subcellularLocation>
</comment>
<evidence type="ECO:0000256" key="3">
    <source>
        <dbReference type="ARBA" id="ARBA00022771"/>
    </source>
</evidence>
<keyword evidence="4" id="KW-0862">Zinc</keyword>
<evidence type="ECO:0000256" key="1">
    <source>
        <dbReference type="ARBA" id="ARBA00004123"/>
    </source>
</evidence>
<proteinExistence type="predicted"/>
<dbReference type="GO" id="GO:0003677">
    <property type="term" value="F:DNA binding"/>
    <property type="evidence" value="ECO:0007669"/>
    <property type="project" value="InterPro"/>
</dbReference>
<keyword evidence="11" id="KW-1185">Reference proteome</keyword>
<gene>
    <name evidence="10" type="ORF">H2200_002893</name>
</gene>
<feature type="compositionally biased region" description="Pro residues" evidence="7">
    <location>
        <begin position="298"/>
        <end position="310"/>
    </location>
</feature>
<dbReference type="InterPro" id="IPR036236">
    <property type="entry name" value="Znf_C2H2_sf"/>
</dbReference>
<feature type="compositionally biased region" description="Low complexity" evidence="7">
    <location>
        <begin position="224"/>
        <end position="237"/>
    </location>
</feature>
<evidence type="ECO:0000256" key="2">
    <source>
        <dbReference type="ARBA" id="ARBA00022723"/>
    </source>
</evidence>
<feature type="domain" description="BED-type" evidence="9">
    <location>
        <begin position="13"/>
        <end position="72"/>
    </location>
</feature>
<evidence type="ECO:0000313" key="11">
    <source>
        <dbReference type="Proteomes" id="UP001172673"/>
    </source>
</evidence>
<comment type="caution">
    <text evidence="10">The sequence shown here is derived from an EMBL/GenBank/DDBJ whole genome shotgun (WGS) entry which is preliminary data.</text>
</comment>
<feature type="compositionally biased region" description="Low complexity" evidence="7">
    <location>
        <begin position="456"/>
        <end position="466"/>
    </location>
</feature>
<accession>A0AA39CLS7</accession>
<name>A0AA39CLS7_9EURO</name>
<protein>
    <submittedName>
        <fullName evidence="10">Uncharacterized protein</fullName>
    </submittedName>
</protein>
<feature type="region of interest" description="Disordered" evidence="7">
    <location>
        <begin position="151"/>
        <end position="184"/>
    </location>
</feature>
<evidence type="ECO:0000259" key="9">
    <source>
        <dbReference type="PROSITE" id="PS50808"/>
    </source>
</evidence>
<feature type="compositionally biased region" description="Low complexity" evidence="7">
    <location>
        <begin position="116"/>
        <end position="128"/>
    </location>
</feature>
<feature type="compositionally biased region" description="Low complexity" evidence="7">
    <location>
        <begin position="311"/>
        <end position="323"/>
    </location>
</feature>
<dbReference type="PROSITE" id="PS00028">
    <property type="entry name" value="ZINC_FINGER_C2H2_1"/>
    <property type="match status" value="1"/>
</dbReference>
<dbReference type="PANTHER" id="PTHR23215:SF0">
    <property type="entry name" value="BUB3-INTERACTING AND GLEBS MOTIF-CONTAINING PROTEIN ZNF207"/>
    <property type="match status" value="1"/>
</dbReference>
<evidence type="ECO:0000313" key="10">
    <source>
        <dbReference type="EMBL" id="KAJ9612952.1"/>
    </source>
</evidence>
<dbReference type="GO" id="GO:0005634">
    <property type="term" value="C:nucleus"/>
    <property type="evidence" value="ECO:0007669"/>
    <property type="project" value="UniProtKB-SubCell"/>
</dbReference>
<feature type="region of interest" description="Disordered" evidence="7">
    <location>
        <begin position="218"/>
        <end position="237"/>
    </location>
</feature>
<dbReference type="CDD" id="cd20908">
    <property type="entry name" value="SUF4-like"/>
    <property type="match status" value="1"/>
</dbReference>
<evidence type="ECO:0000256" key="6">
    <source>
        <dbReference type="PROSITE-ProRule" id="PRU00042"/>
    </source>
</evidence>